<reference evidence="3 4" key="1">
    <citation type="submission" date="2016-04" db="EMBL/GenBank/DDBJ databases">
        <title>Draft genome sequence of freshwater magnetotactic bacteria Magnetospirillum marisnigri SP-1 and Magnetospirillum moscoviense BB-1.</title>
        <authorList>
            <person name="Koziaeva V."/>
            <person name="Dziuba M.V."/>
            <person name="Ivanov T.M."/>
            <person name="Kuznetsov B."/>
            <person name="Grouzdev D.S."/>
        </authorList>
    </citation>
    <scope>NUCLEOTIDE SEQUENCE [LARGE SCALE GENOMIC DNA]</scope>
    <source>
        <strain evidence="3 4">BB-1</strain>
    </source>
</reference>
<gene>
    <name evidence="3" type="ORF">A6A05_04740</name>
</gene>
<dbReference type="Gene3D" id="2.120.10.30">
    <property type="entry name" value="TolB, C-terminal domain"/>
    <property type="match status" value="2"/>
</dbReference>
<dbReference type="PANTHER" id="PTHR46388:SF2">
    <property type="entry name" value="NHL REPEAT-CONTAINING PROTEIN 2"/>
    <property type="match status" value="1"/>
</dbReference>
<dbReference type="STRING" id="1437059.A6A05_04740"/>
<accession>A0A178M7I9</accession>
<dbReference type="InterPro" id="IPR012336">
    <property type="entry name" value="Thioredoxin-like_fold"/>
</dbReference>
<protein>
    <recommendedName>
        <fullName evidence="2">Thioredoxin domain-containing protein</fullName>
    </recommendedName>
</protein>
<dbReference type="Proteomes" id="UP000078543">
    <property type="component" value="Unassembled WGS sequence"/>
</dbReference>
<keyword evidence="4" id="KW-1185">Reference proteome</keyword>
<comment type="function">
    <text evidence="1">May be required for disulfide bond formation in some proteins.</text>
</comment>
<evidence type="ECO:0000313" key="3">
    <source>
        <dbReference type="EMBL" id="OAN44476.1"/>
    </source>
</evidence>
<feature type="domain" description="Thioredoxin" evidence="2">
    <location>
        <begin position="1"/>
        <end position="147"/>
    </location>
</feature>
<dbReference type="InterPro" id="IPR011042">
    <property type="entry name" value="6-blade_b-propeller_TolB-like"/>
</dbReference>
<sequence length="475" mass="50481">MFGIVRAPEIDRPGQVWFNVDRPLSLADLKGRMVVLDFWTFCCVNCLHTLPTLQVLEQAFPDRLVVIGIHSPKFDHECQPAAVAAAIDRLGVTHPVVHDPHLILWEEYCVQAWPTLVLISPDGHVIGQLAGEPHPDMLLKGLSDMLSRQPVHSAAGALPIRPALAGGGRLRFPGKIKHCPGADGQKQWAVADAGHHQIVLFDDDGRELRRWGSGEAGYADGLVASFDGPEGLACDADAIYVADTRNHAIRRIDRASDAVSTLAGFGCRGGFLELPAPGGDTALASPWDLELVGRQLFFANAGSHQLGCLDLDSGDVRLVAGSGDEDIEDGPAQQARLAQPSGLAVNAGGDGLYFADSETSAIRHLCLKSGEVSTLAGAGLFDFGHLNGALVDARFQHPLAVATAPGMIYVADSYNGVIRAIDLDRAVVTDLDGPPALSEPAGIAADGIGRLLVCDTNQHRILEIDAATHQSRIWA</sequence>
<dbReference type="InterPro" id="IPR013766">
    <property type="entry name" value="Thioredoxin_domain"/>
</dbReference>
<dbReference type="SUPFAM" id="SSF52833">
    <property type="entry name" value="Thioredoxin-like"/>
    <property type="match status" value="1"/>
</dbReference>
<evidence type="ECO:0000256" key="1">
    <source>
        <dbReference type="ARBA" id="ARBA00003565"/>
    </source>
</evidence>
<evidence type="ECO:0000259" key="2">
    <source>
        <dbReference type="PROSITE" id="PS51352"/>
    </source>
</evidence>
<dbReference type="AlphaFoldDB" id="A0A178M7I9"/>
<dbReference type="PROSITE" id="PS51352">
    <property type="entry name" value="THIOREDOXIN_2"/>
    <property type="match status" value="1"/>
</dbReference>
<dbReference type="PANTHER" id="PTHR46388">
    <property type="entry name" value="NHL REPEAT-CONTAINING PROTEIN 2"/>
    <property type="match status" value="1"/>
</dbReference>
<dbReference type="OrthoDB" id="9811352at2"/>
<comment type="caution">
    <text evidence="3">The sequence shown here is derived from an EMBL/GenBank/DDBJ whole genome shotgun (WGS) entry which is preliminary data.</text>
</comment>
<dbReference type="EMBL" id="LWQU01000196">
    <property type="protein sequence ID" value="OAN44476.1"/>
    <property type="molecule type" value="Genomic_DNA"/>
</dbReference>
<dbReference type="Gene3D" id="3.40.30.10">
    <property type="entry name" value="Glutaredoxin"/>
    <property type="match status" value="1"/>
</dbReference>
<evidence type="ECO:0000313" key="4">
    <source>
        <dbReference type="Proteomes" id="UP000078543"/>
    </source>
</evidence>
<proteinExistence type="predicted"/>
<name>A0A178M7I9_9PROT</name>
<dbReference type="RefSeq" id="WP_068504494.1">
    <property type="nucleotide sequence ID" value="NZ_LWQU01000196.1"/>
</dbReference>
<dbReference type="SUPFAM" id="SSF101898">
    <property type="entry name" value="NHL repeat"/>
    <property type="match status" value="1"/>
</dbReference>
<organism evidence="3 4">
    <name type="scientific">Magnetospirillum moscoviense</name>
    <dbReference type="NCBI Taxonomy" id="1437059"/>
    <lineage>
        <taxon>Bacteria</taxon>
        <taxon>Pseudomonadati</taxon>
        <taxon>Pseudomonadota</taxon>
        <taxon>Alphaproteobacteria</taxon>
        <taxon>Rhodospirillales</taxon>
        <taxon>Rhodospirillaceae</taxon>
        <taxon>Magnetospirillum</taxon>
    </lineage>
</organism>
<dbReference type="Pfam" id="PF13905">
    <property type="entry name" value="Thioredoxin_8"/>
    <property type="match status" value="1"/>
</dbReference>
<dbReference type="InterPro" id="IPR036249">
    <property type="entry name" value="Thioredoxin-like_sf"/>
</dbReference>